<evidence type="ECO:0000313" key="2">
    <source>
        <dbReference type="Ensembl" id="ENSCPBP00000028879.1"/>
    </source>
</evidence>
<dbReference type="AlphaFoldDB" id="A0A8C3I5T8"/>
<evidence type="ECO:0000313" key="3">
    <source>
        <dbReference type="Proteomes" id="UP000694380"/>
    </source>
</evidence>
<reference evidence="2" key="2">
    <citation type="submission" date="2025-09" db="UniProtKB">
        <authorList>
            <consortium name="Ensembl"/>
        </authorList>
    </citation>
    <scope>IDENTIFICATION</scope>
</reference>
<reference evidence="2" key="1">
    <citation type="submission" date="2025-08" db="UniProtKB">
        <authorList>
            <consortium name="Ensembl"/>
        </authorList>
    </citation>
    <scope>IDENTIFICATION</scope>
</reference>
<feature type="compositionally biased region" description="Basic and acidic residues" evidence="1">
    <location>
        <begin position="1"/>
        <end position="24"/>
    </location>
</feature>
<dbReference type="Proteomes" id="UP000694380">
    <property type="component" value="Unplaced"/>
</dbReference>
<name>A0A8C3I5T8_CHRPI</name>
<keyword evidence="3" id="KW-1185">Reference proteome</keyword>
<accession>A0A8C3I5T8</accession>
<proteinExistence type="predicted"/>
<dbReference type="Ensembl" id="ENSCPBT00000033993.1">
    <property type="protein sequence ID" value="ENSCPBP00000028879.1"/>
    <property type="gene ID" value="ENSCPBG00000020372.1"/>
</dbReference>
<evidence type="ECO:0000256" key="1">
    <source>
        <dbReference type="SAM" id="MobiDB-lite"/>
    </source>
</evidence>
<organism evidence="2 3">
    <name type="scientific">Chrysemys picta bellii</name>
    <name type="common">Western painted turtle</name>
    <name type="synonym">Emys bellii</name>
    <dbReference type="NCBI Taxonomy" id="8478"/>
    <lineage>
        <taxon>Eukaryota</taxon>
        <taxon>Metazoa</taxon>
        <taxon>Chordata</taxon>
        <taxon>Craniata</taxon>
        <taxon>Vertebrata</taxon>
        <taxon>Euteleostomi</taxon>
        <taxon>Archelosauria</taxon>
        <taxon>Testudinata</taxon>
        <taxon>Testudines</taxon>
        <taxon>Cryptodira</taxon>
        <taxon>Durocryptodira</taxon>
        <taxon>Testudinoidea</taxon>
        <taxon>Emydidae</taxon>
        <taxon>Chrysemys</taxon>
    </lineage>
</organism>
<sequence length="82" mass="9261">MGQDTTPRRCYETHPHPRSSHTDDFSVSMTWPPNSCVTWMLQSLRKMVASSAPLQTLQNLLTFCPALSHLTPIMLPQSTLHP</sequence>
<protein>
    <submittedName>
        <fullName evidence="2">Uncharacterized protein</fullName>
    </submittedName>
</protein>
<feature type="region of interest" description="Disordered" evidence="1">
    <location>
        <begin position="1"/>
        <end position="25"/>
    </location>
</feature>